<dbReference type="PROSITE" id="PS50828">
    <property type="entry name" value="SMR"/>
    <property type="match status" value="1"/>
</dbReference>
<protein>
    <submittedName>
        <fullName evidence="5">Uncharacterized protein LOC114252685</fullName>
    </submittedName>
</protein>
<dbReference type="GO" id="GO:0004519">
    <property type="term" value="F:endonuclease activity"/>
    <property type="evidence" value="ECO:0007669"/>
    <property type="project" value="TreeGrafter"/>
</dbReference>
<name>A0A6J2KL60_BOMMA</name>
<feature type="region of interest" description="Disordered" evidence="1">
    <location>
        <begin position="458"/>
        <end position="492"/>
    </location>
</feature>
<dbReference type="CDD" id="cd14279">
    <property type="entry name" value="CUE"/>
    <property type="match status" value="1"/>
</dbReference>
<accession>A0A6J2KL60</accession>
<dbReference type="SMART" id="SM00463">
    <property type="entry name" value="SMR"/>
    <property type="match status" value="1"/>
</dbReference>
<dbReference type="Pfam" id="PF13671">
    <property type="entry name" value="AAA_33"/>
    <property type="match status" value="1"/>
</dbReference>
<evidence type="ECO:0000259" key="2">
    <source>
        <dbReference type="PROSITE" id="PS50828"/>
    </source>
</evidence>
<feature type="compositionally biased region" description="Basic and acidic residues" evidence="1">
    <location>
        <begin position="407"/>
        <end position="424"/>
    </location>
</feature>
<feature type="domain" description="CUE" evidence="3">
    <location>
        <begin position="925"/>
        <end position="967"/>
    </location>
</feature>
<dbReference type="GO" id="GO:0043130">
    <property type="term" value="F:ubiquitin binding"/>
    <property type="evidence" value="ECO:0007669"/>
    <property type="project" value="InterPro"/>
</dbReference>
<dbReference type="OrthoDB" id="3231855at2759"/>
<dbReference type="RefSeq" id="XP_028043066.1">
    <property type="nucleotide sequence ID" value="XM_028187265.1"/>
</dbReference>
<feature type="compositionally biased region" description="Polar residues" evidence="1">
    <location>
        <begin position="384"/>
        <end position="406"/>
    </location>
</feature>
<sequence>MEDQGNSDENIVNAIDVLTNMFGNIVSNDVIVTIAESCCGNLDLSVDAIMSITSDSNSTKTKSAEMQEVDDYASLDIATSMNNEKPPELSVTINQRTSVDEVPMSYVSAAQTAQTQSKQMPKPDRQIMNQMNFWTDQIRQIIMHHNNGARIMVIMRGLPGSGKSYLARKIIEIIMGSDPNNFHNHIFSADDFFIVRGKYFFDKNKISAAHEWNSRRIYFALNKGLSPIIVDNTHTEMWEMNFPVYYGVQFGYIIEIVEPNTPWKWNTNLLFKKNTHHVPFTSIKKMLDRYERDVTTDMALKFSNASYPINLTPPVLRKIPPVLNETNVVTNAGENSSWTQANCDQQAHSNARENQNKHISNSGENCSHSSQPMKEISDDKMECTSYSSAKNDFANENNEQKSSSHNQMDELEKENTQTSEEKNSIILHDKAVNQNQLKEAEKCLKEIEEVEQEWENGEMWEDGTKKNNSNDNLPAVETAPKPPRNSVEAKSNKLMESVKKCEDWSRISMYMSPWHDETETIQNNDKPIPTEKKTSTTCVEIGDTDPCKNSYKIISAVARDINSSYTTTRKEKIPDQRMLDKSTMTNEQVMTDSFRCKNEEKHFVAFRKLFKNISRADLRDVFDKCCGDVNWAVDIVFDGMASKLYDESDAQDTSDAEEDIADECDCLAAYNIIPDRAQAIELNSTAPESNDETKETRPLQQKRPKQEVSLSETVLQLKKEIEKSVKISEEHYSPHFLRIRQLRRGEYSTNDDLLAVPSTSGLGNNYSNTAATPTELECKSNENEVSSISDDDTNSEAVSETYVTVDLSKGLIQILDELFDRKQMQYPENILPVASMPMSLMNEINALWVESLTYQLDQQSDQACLMLKQDAELARQLASKELEFIQEGREPVVPDFKEIMDMDLAVSLYQKDVAKWKKKEPQDLAAKMTREKLYNLFPEISQDVLGELLMAHENNFQTTVEVLLMSIGRTDILEAENGLNKFVMEKELQRQKTILEQERKALSEEEWPLLPKSEVVEMGTVQYYRDEAEMHLEQRNYNHNKAQHCIRLGMLQVADYYIDAANLHKQKYEIAKNLAVASLIQVHATRNPDSATIDLHYLRVLEAKESLDIFLDTHIRKLKESHARGGSRYNTLYFITGRGAHSNGRPKIKPAVKKRLLQRGLAYSERNPGMLTAKVCADDKLSYQLQSS</sequence>
<dbReference type="InterPro" id="IPR002625">
    <property type="entry name" value="Smr_dom"/>
</dbReference>
<dbReference type="InterPro" id="IPR052772">
    <property type="entry name" value="Endo/PolyKinase_Domain-Protein"/>
</dbReference>
<feature type="compositionally biased region" description="Polar residues" evidence="1">
    <location>
        <begin position="357"/>
        <end position="372"/>
    </location>
</feature>
<evidence type="ECO:0000313" key="5">
    <source>
        <dbReference type="RefSeq" id="XP_028043066.1"/>
    </source>
</evidence>
<dbReference type="InterPro" id="IPR003892">
    <property type="entry name" value="CUE"/>
</dbReference>
<dbReference type="PANTHER" id="PTHR46535:SF1">
    <property type="entry name" value="NEDD4-BINDING PROTEIN 2"/>
    <property type="match status" value="1"/>
</dbReference>
<dbReference type="PANTHER" id="PTHR46535">
    <property type="entry name" value="NEDD4-BINDING PROTEIN 2"/>
    <property type="match status" value="1"/>
</dbReference>
<dbReference type="SUPFAM" id="SSF52540">
    <property type="entry name" value="P-loop containing nucleoside triphosphate hydrolases"/>
    <property type="match status" value="1"/>
</dbReference>
<reference evidence="5" key="1">
    <citation type="submission" date="2025-08" db="UniProtKB">
        <authorList>
            <consortium name="RefSeq"/>
        </authorList>
    </citation>
    <scope>IDENTIFICATION</scope>
    <source>
        <tissue evidence="5">Silk gland</tissue>
    </source>
</reference>
<dbReference type="InterPro" id="IPR036063">
    <property type="entry name" value="Smr_dom_sf"/>
</dbReference>
<evidence type="ECO:0000256" key="1">
    <source>
        <dbReference type="SAM" id="MobiDB-lite"/>
    </source>
</evidence>
<dbReference type="Gene3D" id="3.40.50.300">
    <property type="entry name" value="P-loop containing nucleotide triphosphate hydrolases"/>
    <property type="match status" value="1"/>
</dbReference>
<dbReference type="AlphaFoldDB" id="A0A6J2KL60"/>
<dbReference type="GO" id="GO:0005634">
    <property type="term" value="C:nucleus"/>
    <property type="evidence" value="ECO:0007669"/>
    <property type="project" value="TreeGrafter"/>
</dbReference>
<gene>
    <name evidence="5" type="primary">LOC114252685</name>
</gene>
<keyword evidence="4" id="KW-1185">Reference proteome</keyword>
<evidence type="ECO:0000259" key="3">
    <source>
        <dbReference type="PROSITE" id="PS51140"/>
    </source>
</evidence>
<feature type="domain" description="Smr" evidence="2">
    <location>
        <begin position="1093"/>
        <end position="1176"/>
    </location>
</feature>
<dbReference type="PROSITE" id="PS51140">
    <property type="entry name" value="CUE"/>
    <property type="match status" value="1"/>
</dbReference>
<dbReference type="KEGG" id="bman:114252685"/>
<dbReference type="Gene3D" id="3.30.1370.110">
    <property type="match status" value="1"/>
</dbReference>
<dbReference type="Proteomes" id="UP000504629">
    <property type="component" value="Unplaced"/>
</dbReference>
<dbReference type="InterPro" id="IPR027417">
    <property type="entry name" value="P-loop_NTPase"/>
</dbReference>
<dbReference type="GeneID" id="114252685"/>
<dbReference type="SUPFAM" id="SSF160443">
    <property type="entry name" value="SMR domain-like"/>
    <property type="match status" value="1"/>
</dbReference>
<evidence type="ECO:0000313" key="4">
    <source>
        <dbReference type="Proteomes" id="UP000504629"/>
    </source>
</evidence>
<feature type="region of interest" description="Disordered" evidence="1">
    <location>
        <begin position="683"/>
        <end position="710"/>
    </location>
</feature>
<feature type="compositionally biased region" description="Polar residues" evidence="1">
    <location>
        <begin position="340"/>
        <end position="349"/>
    </location>
</feature>
<organism evidence="4 5">
    <name type="scientific">Bombyx mandarina</name>
    <name type="common">Wild silk moth</name>
    <name type="synonym">Wild silkworm</name>
    <dbReference type="NCBI Taxonomy" id="7092"/>
    <lineage>
        <taxon>Eukaryota</taxon>
        <taxon>Metazoa</taxon>
        <taxon>Ecdysozoa</taxon>
        <taxon>Arthropoda</taxon>
        <taxon>Hexapoda</taxon>
        <taxon>Insecta</taxon>
        <taxon>Pterygota</taxon>
        <taxon>Neoptera</taxon>
        <taxon>Endopterygota</taxon>
        <taxon>Lepidoptera</taxon>
        <taxon>Glossata</taxon>
        <taxon>Ditrysia</taxon>
        <taxon>Bombycoidea</taxon>
        <taxon>Bombycidae</taxon>
        <taxon>Bombycinae</taxon>
        <taxon>Bombyx</taxon>
    </lineage>
</organism>
<proteinExistence type="predicted"/>
<feature type="region of interest" description="Disordered" evidence="1">
    <location>
        <begin position="340"/>
        <end position="424"/>
    </location>
</feature>